<dbReference type="RefSeq" id="WP_071903438.1">
    <property type="nucleotide sequence ID" value="NZ_MPIN01000014.1"/>
</dbReference>
<reference evidence="6" key="1">
    <citation type="submission" date="2016-11" db="EMBL/GenBank/DDBJ databases">
        <authorList>
            <person name="Shukria A."/>
            <person name="Stevens D.C."/>
        </authorList>
    </citation>
    <scope>NUCLEOTIDE SEQUENCE [LARGE SCALE GENOMIC DNA]</scope>
    <source>
        <strain evidence="6">Cbfe23</strain>
    </source>
</reference>
<keyword evidence="3" id="KW-0732">Signal</keyword>
<comment type="similarity">
    <text evidence="2">Belongs to the bacterial solute-binding protein SsuA/TauA family.</text>
</comment>
<dbReference type="GO" id="GO:0042597">
    <property type="term" value="C:periplasmic space"/>
    <property type="evidence" value="ECO:0007669"/>
    <property type="project" value="UniProtKB-SubCell"/>
</dbReference>
<sequence>MALRRGPGLIPFLVLCALGAAWLLASPLGYLDRLQARFFPAAKDAVRLSPGDFPAGVTAPMADLASVPLRPTLIGFTARGSAAALLLATGGASTLDNPAPPPGAAQGVLKTAYAMDARAVVFANEDELRQALSVGAEHGGVDLAVLSVDRLAAWLPALRDAAPRTVLLVGRSRGQEALAAVGVTELAQLRGKRLGVYPSGSSSYFALWVLSRAGLRMSDVRWVDLPTTLDAGRALREGRADAVAGLWGDVELAARDRGGQVLATTADAPHLVASVLVARGDYAARYPDAMRRIIRGLLDAGQSVAKEPAPAARLLGEVAPYLGDPSEAIRSAPPATLADNRAFFGLSGEAPVTYDELFQSASALYQKIRRTAKAPPAEDTRDLGALKYVSEARGP</sequence>
<dbReference type="SUPFAM" id="SSF53850">
    <property type="entry name" value="Periplasmic binding protein-like II"/>
    <property type="match status" value="1"/>
</dbReference>
<keyword evidence="6" id="KW-1185">Reference proteome</keyword>
<dbReference type="OrthoDB" id="5486166at2"/>
<dbReference type="AlphaFoldDB" id="A0A1L9AZA6"/>
<dbReference type="PANTHER" id="PTHR30024">
    <property type="entry name" value="ALIPHATIC SULFONATES-BINDING PROTEIN-RELATED"/>
    <property type="match status" value="1"/>
</dbReference>
<dbReference type="Proteomes" id="UP000182229">
    <property type="component" value="Unassembled WGS sequence"/>
</dbReference>
<dbReference type="Pfam" id="PF09084">
    <property type="entry name" value="NMT1"/>
    <property type="match status" value="1"/>
</dbReference>
<accession>A0A1L9AZA6</accession>
<reference evidence="5 6" key="2">
    <citation type="submission" date="2016-12" db="EMBL/GenBank/DDBJ databases">
        <title>Draft Genome Sequence of Cystobacter ferrugineus Strain Cbfe23.</title>
        <authorList>
            <person name="Akbar S."/>
            <person name="Dowd S.E."/>
            <person name="Stevens D.C."/>
        </authorList>
    </citation>
    <scope>NUCLEOTIDE SEQUENCE [LARGE SCALE GENOMIC DNA]</scope>
    <source>
        <strain evidence="5 6">Cbfe23</strain>
    </source>
</reference>
<evidence type="ECO:0000256" key="1">
    <source>
        <dbReference type="ARBA" id="ARBA00004418"/>
    </source>
</evidence>
<comment type="subcellular location">
    <subcellularLocation>
        <location evidence="1">Periplasm</location>
    </subcellularLocation>
</comment>
<dbReference type="PANTHER" id="PTHR30024:SF47">
    <property type="entry name" value="TAURINE-BINDING PERIPLASMIC PROTEIN"/>
    <property type="match status" value="1"/>
</dbReference>
<dbReference type="EMBL" id="MPIN01000014">
    <property type="protein sequence ID" value="OJH35340.1"/>
    <property type="molecule type" value="Genomic_DNA"/>
</dbReference>
<proteinExistence type="inferred from homology"/>
<name>A0A1L9AZA6_9BACT</name>
<evidence type="ECO:0000259" key="4">
    <source>
        <dbReference type="Pfam" id="PF09084"/>
    </source>
</evidence>
<comment type="caution">
    <text evidence="5">The sequence shown here is derived from an EMBL/GenBank/DDBJ whole genome shotgun (WGS) entry which is preliminary data.</text>
</comment>
<evidence type="ECO:0000313" key="6">
    <source>
        <dbReference type="Proteomes" id="UP000182229"/>
    </source>
</evidence>
<evidence type="ECO:0000313" key="5">
    <source>
        <dbReference type="EMBL" id="OJH35340.1"/>
    </source>
</evidence>
<evidence type="ECO:0000256" key="3">
    <source>
        <dbReference type="ARBA" id="ARBA00022729"/>
    </source>
</evidence>
<dbReference type="InterPro" id="IPR015168">
    <property type="entry name" value="SsuA/THI5"/>
</dbReference>
<dbReference type="STRING" id="83449.BON30_37975"/>
<feature type="domain" description="SsuA/THI5-like" evidence="4">
    <location>
        <begin position="178"/>
        <end position="309"/>
    </location>
</feature>
<gene>
    <name evidence="5" type="ORF">BON30_37975</name>
</gene>
<protein>
    <recommendedName>
        <fullName evidence="4">SsuA/THI5-like domain-containing protein</fullName>
    </recommendedName>
</protein>
<organism evidence="5 6">
    <name type="scientific">Cystobacter ferrugineus</name>
    <dbReference type="NCBI Taxonomy" id="83449"/>
    <lineage>
        <taxon>Bacteria</taxon>
        <taxon>Pseudomonadati</taxon>
        <taxon>Myxococcota</taxon>
        <taxon>Myxococcia</taxon>
        <taxon>Myxococcales</taxon>
        <taxon>Cystobacterineae</taxon>
        <taxon>Archangiaceae</taxon>
        <taxon>Cystobacter</taxon>
    </lineage>
</organism>
<dbReference type="Gene3D" id="3.40.190.10">
    <property type="entry name" value="Periplasmic binding protein-like II"/>
    <property type="match status" value="2"/>
</dbReference>
<evidence type="ECO:0000256" key="2">
    <source>
        <dbReference type="ARBA" id="ARBA00010742"/>
    </source>
</evidence>